<feature type="non-terminal residue" evidence="2">
    <location>
        <position position="1"/>
    </location>
</feature>
<gene>
    <name evidence="2" type="ORF">METZ01_LOCUS458530</name>
</gene>
<sequence>VEADDVAADLAKHIAVDAERWKTAFKRFDTIDTQIARIETIMIGVAGTIIIGGAGVVWTIMSMHA</sequence>
<keyword evidence="1" id="KW-0472">Membrane</keyword>
<dbReference type="EMBL" id="UINC01191175">
    <property type="protein sequence ID" value="SVE05676.1"/>
    <property type="molecule type" value="Genomic_DNA"/>
</dbReference>
<organism evidence="2">
    <name type="scientific">marine metagenome</name>
    <dbReference type="NCBI Taxonomy" id="408172"/>
    <lineage>
        <taxon>unclassified sequences</taxon>
        <taxon>metagenomes</taxon>
        <taxon>ecological metagenomes</taxon>
    </lineage>
</organism>
<proteinExistence type="predicted"/>
<name>A0A383ACR3_9ZZZZ</name>
<protein>
    <submittedName>
        <fullName evidence="2">Uncharacterized protein</fullName>
    </submittedName>
</protein>
<keyword evidence="1" id="KW-1133">Transmembrane helix</keyword>
<feature type="transmembrane region" description="Helical" evidence="1">
    <location>
        <begin position="41"/>
        <end position="61"/>
    </location>
</feature>
<evidence type="ECO:0000256" key="1">
    <source>
        <dbReference type="SAM" id="Phobius"/>
    </source>
</evidence>
<evidence type="ECO:0000313" key="2">
    <source>
        <dbReference type="EMBL" id="SVE05676.1"/>
    </source>
</evidence>
<dbReference type="AlphaFoldDB" id="A0A383ACR3"/>
<reference evidence="2" key="1">
    <citation type="submission" date="2018-05" db="EMBL/GenBank/DDBJ databases">
        <authorList>
            <person name="Lanie J.A."/>
            <person name="Ng W.-L."/>
            <person name="Kazmierczak K.M."/>
            <person name="Andrzejewski T.M."/>
            <person name="Davidsen T.M."/>
            <person name="Wayne K.J."/>
            <person name="Tettelin H."/>
            <person name="Glass J.I."/>
            <person name="Rusch D."/>
            <person name="Podicherti R."/>
            <person name="Tsui H.-C.T."/>
            <person name="Winkler M.E."/>
        </authorList>
    </citation>
    <scope>NUCLEOTIDE SEQUENCE</scope>
</reference>
<keyword evidence="1" id="KW-0812">Transmembrane</keyword>
<accession>A0A383ACR3</accession>